<accession>A0A7G5H2I7</accession>
<feature type="compositionally biased region" description="Basic and acidic residues" evidence="1">
    <location>
        <begin position="39"/>
        <end position="71"/>
    </location>
</feature>
<gene>
    <name evidence="2" type="ORF">H3H32_10790</name>
</gene>
<evidence type="ECO:0000313" key="2">
    <source>
        <dbReference type="EMBL" id="QMW05329.1"/>
    </source>
</evidence>
<protein>
    <submittedName>
        <fullName evidence="2">Uncharacterized protein</fullName>
    </submittedName>
</protein>
<keyword evidence="3" id="KW-1185">Reference proteome</keyword>
<evidence type="ECO:0000256" key="1">
    <source>
        <dbReference type="SAM" id="MobiDB-lite"/>
    </source>
</evidence>
<dbReference type="RefSeq" id="WP_182462675.1">
    <property type="nucleotide sequence ID" value="NZ_CP059732.1"/>
</dbReference>
<name>A0A7G5H2I7_9BACT</name>
<dbReference type="KEGG" id="sfol:H3H32_10790"/>
<dbReference type="Proteomes" id="UP000515369">
    <property type="component" value="Chromosome"/>
</dbReference>
<dbReference type="AlphaFoldDB" id="A0A7G5H2I7"/>
<evidence type="ECO:0000313" key="3">
    <source>
        <dbReference type="Proteomes" id="UP000515369"/>
    </source>
</evidence>
<feature type="region of interest" description="Disordered" evidence="1">
    <location>
        <begin position="36"/>
        <end position="71"/>
    </location>
</feature>
<proteinExistence type="predicted"/>
<reference evidence="2 3" key="1">
    <citation type="submission" date="2020-07" db="EMBL/GenBank/DDBJ databases">
        <title>Spirosoma foliorum sp. nov., isolated from the leaves on the Nejang mountain Korea, Republic of.</title>
        <authorList>
            <person name="Ho H."/>
            <person name="Lee Y.-J."/>
            <person name="Nurcahyanto D.-A."/>
            <person name="Kim S.-G."/>
        </authorList>
    </citation>
    <scope>NUCLEOTIDE SEQUENCE [LARGE SCALE GENOMIC DNA]</scope>
    <source>
        <strain evidence="2 3">PL0136</strain>
    </source>
</reference>
<organism evidence="2 3">
    <name type="scientific">Spirosoma foliorum</name>
    <dbReference type="NCBI Taxonomy" id="2710596"/>
    <lineage>
        <taxon>Bacteria</taxon>
        <taxon>Pseudomonadati</taxon>
        <taxon>Bacteroidota</taxon>
        <taxon>Cytophagia</taxon>
        <taxon>Cytophagales</taxon>
        <taxon>Cytophagaceae</taxon>
        <taxon>Spirosoma</taxon>
    </lineage>
</organism>
<dbReference type="EMBL" id="CP059732">
    <property type="protein sequence ID" value="QMW05329.1"/>
    <property type="molecule type" value="Genomic_DNA"/>
</dbReference>
<sequence>MERIEVELVHPDTAIAFGKAVGETVHIYPHHAKPLLADGRVKEIEAKKKESKPADQRKTKEDKSAGKIDTK</sequence>